<evidence type="ECO:0000256" key="6">
    <source>
        <dbReference type="ARBA" id="ARBA00022729"/>
    </source>
</evidence>
<evidence type="ECO:0000313" key="13">
    <source>
        <dbReference type="EMBL" id="PWA15846.1"/>
    </source>
</evidence>
<dbReference type="Gene3D" id="2.60.120.970">
    <property type="match status" value="1"/>
</dbReference>
<keyword evidence="14" id="KW-1185">Reference proteome</keyword>
<feature type="chain" id="PRO_5016275139" description="TGF-beta family profile domain-containing protein" evidence="11">
    <location>
        <begin position="23"/>
        <end position="476"/>
    </location>
</feature>
<evidence type="ECO:0000259" key="12">
    <source>
        <dbReference type="PROSITE" id="PS51362"/>
    </source>
</evidence>
<evidence type="ECO:0000313" key="14">
    <source>
        <dbReference type="Proteomes" id="UP000250572"/>
    </source>
</evidence>
<dbReference type="PROSITE" id="PS51362">
    <property type="entry name" value="TGF_BETA_2"/>
    <property type="match status" value="1"/>
</dbReference>
<dbReference type="InterPro" id="IPR015615">
    <property type="entry name" value="TGF-beta-rel"/>
</dbReference>
<evidence type="ECO:0000256" key="9">
    <source>
        <dbReference type="ARBA" id="ARBA00023180"/>
    </source>
</evidence>
<dbReference type="GO" id="GO:0007369">
    <property type="term" value="P:gastrulation"/>
    <property type="evidence" value="ECO:0007669"/>
    <property type="project" value="UniProtKB-ARBA"/>
</dbReference>
<dbReference type="FunFam" id="2.10.90.10:FF:000026">
    <property type="entry name" value="Nodal homolog 3-A"/>
    <property type="match status" value="1"/>
</dbReference>
<sequence>MESRVLAVFCTLSLCSFGAVISTRTRRHHTHLENGSAHRNMSTNHRSRYPLYMMQLYRSFSAADSIASLTVNTFRAPRDQLSAYSSDSVLSLVAKGCHQVGDRWMVTFDMSSISTSELVQLAELQIRLPAFSASHHATVDLYHSQKHSCDPDGTSCQESQEEAVFLGSFGATPRSTKSSWKVFNVTNLLKYWLYQGDAVLSQEGSGVTQKDSGSGYGDEDLLARSQRKVQHPTTNRMMMVIFSKHNLPQESSGAYSLIQTVENSKYVTANRVKSDRQSRRHKRNRLEALRVTDGAAPTVAPAAEQTQGPLCRRVDMWVDFDHIGWDEWIVHPKRYNAYRCEGECPIPLDESFNPTNHAYMQSLLRHHNPGRVSCPSCVPTRLSPFSMLYYENDDLTLRHHEEMIVEEQWGMVSQEAEVKQTNKSLWRNGETQNLHVFSLGPLDGGVVTPGMGGNPRGGVLASGELRHSSRNFRVSS</sequence>
<dbReference type="SUPFAM" id="SSF57501">
    <property type="entry name" value="Cystine-knot cytokines"/>
    <property type="match status" value="1"/>
</dbReference>
<name>A0A315UWP1_GAMAF</name>
<dbReference type="Pfam" id="PF00019">
    <property type="entry name" value="TGF_beta"/>
    <property type="match status" value="1"/>
</dbReference>
<proteinExistence type="inferred from homology"/>
<protein>
    <recommendedName>
        <fullName evidence="12">TGF-beta family profile domain-containing protein</fullName>
    </recommendedName>
</protein>
<accession>A0A315UWP1</accession>
<dbReference type="PANTHER" id="PTHR11848">
    <property type="entry name" value="TGF-BETA FAMILY"/>
    <property type="match status" value="1"/>
</dbReference>
<dbReference type="AlphaFoldDB" id="A0A315UWP1"/>
<keyword evidence="3" id="KW-0217">Developmental protein</keyword>
<dbReference type="GO" id="GO:0008083">
    <property type="term" value="F:growth factor activity"/>
    <property type="evidence" value="ECO:0007669"/>
    <property type="project" value="UniProtKB-KW"/>
</dbReference>
<evidence type="ECO:0000256" key="11">
    <source>
        <dbReference type="SAM" id="SignalP"/>
    </source>
</evidence>
<organism evidence="13 14">
    <name type="scientific">Gambusia affinis</name>
    <name type="common">Western mosquitofish</name>
    <name type="synonym">Heterandria affinis</name>
    <dbReference type="NCBI Taxonomy" id="33528"/>
    <lineage>
        <taxon>Eukaryota</taxon>
        <taxon>Metazoa</taxon>
        <taxon>Chordata</taxon>
        <taxon>Craniata</taxon>
        <taxon>Vertebrata</taxon>
        <taxon>Euteleostomi</taxon>
        <taxon>Actinopterygii</taxon>
        <taxon>Neopterygii</taxon>
        <taxon>Teleostei</taxon>
        <taxon>Neoteleostei</taxon>
        <taxon>Acanthomorphata</taxon>
        <taxon>Ovalentaria</taxon>
        <taxon>Atherinomorphae</taxon>
        <taxon>Cyprinodontiformes</taxon>
        <taxon>Poeciliidae</taxon>
        <taxon>Poeciliinae</taxon>
        <taxon>Gambusia</taxon>
    </lineage>
</organism>
<dbReference type="Proteomes" id="UP000250572">
    <property type="component" value="Unassembled WGS sequence"/>
</dbReference>
<keyword evidence="6 11" id="KW-0732">Signal</keyword>
<dbReference type="GO" id="GO:0005125">
    <property type="term" value="F:cytokine activity"/>
    <property type="evidence" value="ECO:0007669"/>
    <property type="project" value="TreeGrafter"/>
</dbReference>
<dbReference type="SMART" id="SM00204">
    <property type="entry name" value="TGFB"/>
    <property type="match status" value="1"/>
</dbReference>
<dbReference type="InterPro" id="IPR001111">
    <property type="entry name" value="TGF-b_propeptide"/>
</dbReference>
<dbReference type="Pfam" id="PF00688">
    <property type="entry name" value="TGFb_propeptide"/>
    <property type="match status" value="1"/>
</dbReference>
<dbReference type="CDD" id="cd13759">
    <property type="entry name" value="TGF_beta_NODAL"/>
    <property type="match status" value="1"/>
</dbReference>
<evidence type="ECO:0000256" key="3">
    <source>
        <dbReference type="ARBA" id="ARBA00022473"/>
    </source>
</evidence>
<evidence type="ECO:0000256" key="10">
    <source>
        <dbReference type="RuleBase" id="RU000354"/>
    </source>
</evidence>
<dbReference type="GO" id="GO:0005615">
    <property type="term" value="C:extracellular space"/>
    <property type="evidence" value="ECO:0007669"/>
    <property type="project" value="TreeGrafter"/>
</dbReference>
<evidence type="ECO:0000256" key="1">
    <source>
        <dbReference type="ARBA" id="ARBA00004613"/>
    </source>
</evidence>
<dbReference type="InterPro" id="IPR029034">
    <property type="entry name" value="Cystine-knot_cytokine"/>
</dbReference>
<evidence type="ECO:0000256" key="2">
    <source>
        <dbReference type="ARBA" id="ARBA00006656"/>
    </source>
</evidence>
<feature type="signal peptide" evidence="11">
    <location>
        <begin position="1"/>
        <end position="22"/>
    </location>
</feature>
<reference evidence="13 14" key="1">
    <citation type="journal article" date="2018" name="G3 (Bethesda)">
        <title>A High-Quality Reference Genome for the Invasive Mosquitofish Gambusia affinis Using a Chicago Library.</title>
        <authorList>
            <person name="Hoffberg S.L."/>
            <person name="Troendle N.J."/>
            <person name="Glenn T.C."/>
            <person name="Mahmud O."/>
            <person name="Louha S."/>
            <person name="Chalopin D."/>
            <person name="Bennetzen J.L."/>
            <person name="Mauricio R."/>
        </authorList>
    </citation>
    <scope>NUCLEOTIDE SEQUENCE [LARGE SCALE GENOMIC DNA]</scope>
    <source>
        <strain evidence="13">NE01/NJP1002.9</strain>
        <tissue evidence="13">Muscle</tissue>
    </source>
</reference>
<keyword evidence="7 10" id="KW-0339">Growth factor</keyword>
<dbReference type="Gene3D" id="2.10.90.10">
    <property type="entry name" value="Cystine-knot cytokines"/>
    <property type="match status" value="1"/>
</dbReference>
<dbReference type="InterPro" id="IPR001839">
    <property type="entry name" value="TGF-b_C"/>
</dbReference>
<comment type="similarity">
    <text evidence="2 10">Belongs to the TGF-beta family.</text>
</comment>
<evidence type="ECO:0000256" key="7">
    <source>
        <dbReference type="ARBA" id="ARBA00023030"/>
    </source>
</evidence>
<keyword evidence="8" id="KW-1015">Disulfide bond</keyword>
<comment type="caution">
    <text evidence="13">The sequence shown here is derived from an EMBL/GenBank/DDBJ whole genome shotgun (WGS) entry which is preliminary data.</text>
</comment>
<keyword evidence="9" id="KW-0325">Glycoprotein</keyword>
<dbReference type="STRING" id="33528.ENSGAFP00000027177"/>
<dbReference type="GO" id="GO:0009888">
    <property type="term" value="P:tissue development"/>
    <property type="evidence" value="ECO:0007669"/>
    <property type="project" value="UniProtKB-ARBA"/>
</dbReference>
<dbReference type="EMBL" id="NHOQ01002573">
    <property type="protein sequence ID" value="PWA15846.1"/>
    <property type="molecule type" value="Genomic_DNA"/>
</dbReference>
<comment type="subcellular location">
    <subcellularLocation>
        <location evidence="1">Secreted</location>
    </subcellularLocation>
</comment>
<dbReference type="PANTHER" id="PTHR11848:SF159">
    <property type="entry name" value="NODAL HOMOLOG"/>
    <property type="match status" value="1"/>
</dbReference>
<dbReference type="PROSITE" id="PS00250">
    <property type="entry name" value="TGF_BETA_1"/>
    <property type="match status" value="1"/>
</dbReference>
<evidence type="ECO:0000256" key="5">
    <source>
        <dbReference type="ARBA" id="ARBA00022685"/>
    </source>
</evidence>
<feature type="domain" description="TGF-beta family profile" evidence="12">
    <location>
        <begin position="280"/>
        <end position="411"/>
    </location>
</feature>
<evidence type="ECO:0000256" key="8">
    <source>
        <dbReference type="ARBA" id="ARBA00023157"/>
    </source>
</evidence>
<evidence type="ECO:0000256" key="4">
    <source>
        <dbReference type="ARBA" id="ARBA00022525"/>
    </source>
</evidence>
<dbReference type="InterPro" id="IPR017948">
    <property type="entry name" value="TGFb_CS"/>
</dbReference>
<gene>
    <name evidence="13" type="ORF">CCH79_00009098</name>
</gene>
<keyword evidence="5" id="KW-0165">Cleavage on pair of basic residues</keyword>
<keyword evidence="4" id="KW-0964">Secreted</keyword>